<reference evidence="6" key="1">
    <citation type="submission" date="2020-07" db="EMBL/GenBank/DDBJ databases">
        <title>Multicomponent nature underlies the extraordinary mechanical properties of spider dragline silk.</title>
        <authorList>
            <person name="Kono N."/>
            <person name="Nakamura H."/>
            <person name="Mori M."/>
            <person name="Yoshida Y."/>
            <person name="Ohtoshi R."/>
            <person name="Malay A.D."/>
            <person name="Moran D.A.P."/>
            <person name="Tomita M."/>
            <person name="Numata K."/>
            <person name="Arakawa K."/>
        </authorList>
    </citation>
    <scope>NUCLEOTIDE SEQUENCE</scope>
</reference>
<keyword evidence="3 6" id="KW-0548">Nucleotidyltransferase</keyword>
<accession>A0A8X6L1A9</accession>
<dbReference type="InterPro" id="IPR018294">
    <property type="entry name" value="ISPD_synthase_CS"/>
</dbReference>
<keyword evidence="2" id="KW-0808">Transferase</keyword>
<dbReference type="Proteomes" id="UP000887116">
    <property type="component" value="Unassembled WGS sequence"/>
</dbReference>
<gene>
    <name evidence="6" type="primary">Crppa</name>
    <name evidence="6" type="ORF">TNCT_94601</name>
</gene>
<evidence type="ECO:0000259" key="5">
    <source>
        <dbReference type="PROSITE" id="PS50157"/>
    </source>
</evidence>
<dbReference type="GO" id="GO:0005829">
    <property type="term" value="C:cytosol"/>
    <property type="evidence" value="ECO:0007669"/>
    <property type="project" value="TreeGrafter"/>
</dbReference>
<dbReference type="GO" id="GO:0008299">
    <property type="term" value="P:isoprenoid biosynthetic process"/>
    <property type="evidence" value="ECO:0007669"/>
    <property type="project" value="InterPro"/>
</dbReference>
<evidence type="ECO:0000256" key="2">
    <source>
        <dbReference type="ARBA" id="ARBA00022679"/>
    </source>
</evidence>
<comment type="similarity">
    <text evidence="1">Belongs to the IspD/TarI cytidylyltransferase family. IspD subfamily.</text>
</comment>
<dbReference type="GO" id="GO:0008270">
    <property type="term" value="F:zinc ion binding"/>
    <property type="evidence" value="ECO:0007669"/>
    <property type="project" value="UniProtKB-KW"/>
</dbReference>
<feature type="domain" description="C2H2-type" evidence="5">
    <location>
        <begin position="35"/>
        <end position="64"/>
    </location>
</feature>
<dbReference type="SMART" id="SM00355">
    <property type="entry name" value="ZnF_C2H2"/>
    <property type="match status" value="2"/>
</dbReference>
<dbReference type="Gene3D" id="3.30.160.60">
    <property type="entry name" value="Classic Zinc Finger"/>
    <property type="match status" value="1"/>
</dbReference>
<dbReference type="InterPro" id="IPR029044">
    <property type="entry name" value="Nucleotide-diphossugar_trans"/>
</dbReference>
<dbReference type="GO" id="GO:0047349">
    <property type="term" value="F:D-ribitol-5-phosphate cytidylyltransferase activity"/>
    <property type="evidence" value="ECO:0007669"/>
    <property type="project" value="TreeGrafter"/>
</dbReference>
<dbReference type="GO" id="GO:0035269">
    <property type="term" value="P:protein O-linked glycosylation via mannose"/>
    <property type="evidence" value="ECO:0007669"/>
    <property type="project" value="TreeGrafter"/>
</dbReference>
<keyword evidence="4" id="KW-0479">Metal-binding</keyword>
<dbReference type="InterPro" id="IPR034683">
    <property type="entry name" value="IspD/TarI"/>
</dbReference>
<keyword evidence="7" id="KW-1185">Reference proteome</keyword>
<dbReference type="InterPro" id="IPR013087">
    <property type="entry name" value="Znf_C2H2_type"/>
</dbReference>
<dbReference type="PANTHER" id="PTHR43015:SF1">
    <property type="entry name" value="D-RIBITOL-5-PHOSPHATE CYTIDYLYLTRANSFERASE"/>
    <property type="match status" value="1"/>
</dbReference>
<comment type="caution">
    <text evidence="6">The sequence shown here is derived from an EMBL/GenBank/DDBJ whole genome shotgun (WGS) entry which is preliminary data.</text>
</comment>
<dbReference type="EMBL" id="BMAO01024256">
    <property type="protein sequence ID" value="GFQ94085.1"/>
    <property type="molecule type" value="Genomic_DNA"/>
</dbReference>
<evidence type="ECO:0000256" key="1">
    <source>
        <dbReference type="ARBA" id="ARBA00009789"/>
    </source>
</evidence>
<dbReference type="PROSITE" id="PS01295">
    <property type="entry name" value="ISPD"/>
    <property type="match status" value="1"/>
</dbReference>
<evidence type="ECO:0000256" key="3">
    <source>
        <dbReference type="ARBA" id="ARBA00022695"/>
    </source>
</evidence>
<dbReference type="OrthoDB" id="414267at2759"/>
<organism evidence="6 7">
    <name type="scientific">Trichonephila clavata</name>
    <name type="common">Joro spider</name>
    <name type="synonym">Nephila clavata</name>
    <dbReference type="NCBI Taxonomy" id="2740835"/>
    <lineage>
        <taxon>Eukaryota</taxon>
        <taxon>Metazoa</taxon>
        <taxon>Ecdysozoa</taxon>
        <taxon>Arthropoda</taxon>
        <taxon>Chelicerata</taxon>
        <taxon>Arachnida</taxon>
        <taxon>Araneae</taxon>
        <taxon>Araneomorphae</taxon>
        <taxon>Entelegynae</taxon>
        <taxon>Araneoidea</taxon>
        <taxon>Nephilidae</taxon>
        <taxon>Trichonephila</taxon>
    </lineage>
</organism>
<evidence type="ECO:0000256" key="4">
    <source>
        <dbReference type="PROSITE-ProRule" id="PRU00042"/>
    </source>
</evidence>
<name>A0A8X6L1A9_TRICU</name>
<dbReference type="SUPFAM" id="SSF53448">
    <property type="entry name" value="Nucleotide-diphospho-sugar transferases"/>
    <property type="match status" value="1"/>
</dbReference>
<dbReference type="PROSITE" id="PS50157">
    <property type="entry name" value="ZINC_FINGER_C2H2_2"/>
    <property type="match status" value="2"/>
</dbReference>
<protein>
    <submittedName>
        <fullName evidence="6">D-ribitol-5-phosphate cytidylyltransferase</fullName>
    </submittedName>
</protein>
<keyword evidence="4" id="KW-0862">Zinc</keyword>
<proteinExistence type="inferred from homology"/>
<keyword evidence="4" id="KW-0863">Zinc-finger</keyword>
<dbReference type="AlphaFoldDB" id="A0A8X6L1A9"/>
<dbReference type="CDD" id="cd02516">
    <property type="entry name" value="CDP-ME_synthetase"/>
    <property type="match status" value="1"/>
</dbReference>
<evidence type="ECO:0000313" key="7">
    <source>
        <dbReference type="Proteomes" id="UP000887116"/>
    </source>
</evidence>
<evidence type="ECO:0000313" key="6">
    <source>
        <dbReference type="EMBL" id="GFQ94085.1"/>
    </source>
</evidence>
<feature type="domain" description="C2H2-type" evidence="5">
    <location>
        <begin position="2"/>
        <end position="30"/>
    </location>
</feature>
<dbReference type="Pfam" id="PF01128">
    <property type="entry name" value="IspD"/>
    <property type="match status" value="1"/>
</dbReference>
<dbReference type="PANTHER" id="PTHR43015">
    <property type="entry name" value="D-RIBITOL-5-PHOSPHATE CYTIDYLYLTRANSFERASE"/>
    <property type="match status" value="1"/>
</dbReference>
<sequence>MVSCFICSKNFTLNKNLYEHLRSKHKVSPEVPGKILCSFQCGNKFRTHKELRIHLENFHKQTVECETHEFHDYETFELWKKRFEETTGYGYTLRISEKVLRSGVAKSHLICHRSGNRKSESTGQRRMKKAGSSKIGTVCPSVMEVSRSLSDGKVNVVFWKTHIGHEADPKHTPIHKTKSTKKFEMIDYNVCAILPAAGKGDRMGIETPKQYISIHQKPIICYTVEAFSKLPFIKKVIVVASCGSLNLMLEKLSQNCTLQGEKLMVTEASGTRHESIKSGLKVLQTCCDTKPEIVIVHDGVRPFFPENIVYNLVATAKEHGAAGITCPLISTVISVDEDGFLNTVLDRNAYKASEMPQAFQYNLILKAYEAVSPFDLENGTECLKLILDYAGIRPKLLPATSHLWKVTHRKDIYTAAAVAKESQSVKIINSNSVPEFLPYLKAALSKTFKNVTLTSKFTESSLDRFQNLIFIHDSKNPYNLIENMNILSDGQKLMHLCSIIHIFKNDFDTTINFLEFQKQARAGAKTLKSANILVYIIIWEKISSMQTFEETAELARSLLFDSNPSISGTVFLS</sequence>
<dbReference type="PROSITE" id="PS00028">
    <property type="entry name" value="ZINC_FINGER_C2H2_1"/>
    <property type="match status" value="2"/>
</dbReference>
<dbReference type="Gene3D" id="3.90.550.10">
    <property type="entry name" value="Spore Coat Polysaccharide Biosynthesis Protein SpsA, Chain A"/>
    <property type="match status" value="1"/>
</dbReference>